<organism evidence="1 2">
    <name type="scientific">Paenibacillus etheri</name>
    <dbReference type="NCBI Taxonomy" id="1306852"/>
    <lineage>
        <taxon>Bacteria</taxon>
        <taxon>Bacillati</taxon>
        <taxon>Bacillota</taxon>
        <taxon>Bacilli</taxon>
        <taxon>Bacillales</taxon>
        <taxon>Paenibacillaceae</taxon>
        <taxon>Paenibacillus</taxon>
    </lineage>
</organism>
<gene>
    <name evidence="1" type="ORF">UQ64_24405</name>
</gene>
<comment type="caution">
    <text evidence="1">The sequence shown here is derived from an EMBL/GenBank/DDBJ whole genome shotgun (WGS) entry which is preliminary data.</text>
</comment>
<dbReference type="EMBL" id="LCZJ02000033">
    <property type="protein sequence ID" value="KTD84785.1"/>
    <property type="molecule type" value="Genomic_DNA"/>
</dbReference>
<dbReference type="RefSeq" id="WP_060625489.1">
    <property type="nucleotide sequence ID" value="NZ_LCZJ02000033.1"/>
</dbReference>
<sequence>MLKTVSVIFNERPKRWGLRGDPYLWDELERYFQEVTYPCTGEEFAEIFKYAFEELTGSSLGDLDKRIYCEKYSHGGMSSGHVCLEFWIEVAIPMLIERLEGLAI</sequence>
<keyword evidence="2" id="KW-1185">Reference proteome</keyword>
<name>A0A0W1ATW4_9BACL</name>
<dbReference type="AlphaFoldDB" id="A0A0W1ATW4"/>
<protein>
    <submittedName>
        <fullName evidence="1">Uncharacterized protein</fullName>
    </submittedName>
</protein>
<accession>A0A0W1ATW4</accession>
<evidence type="ECO:0000313" key="1">
    <source>
        <dbReference type="EMBL" id="KTD84785.1"/>
    </source>
</evidence>
<dbReference type="Proteomes" id="UP000054709">
    <property type="component" value="Unassembled WGS sequence"/>
</dbReference>
<reference evidence="1 2" key="1">
    <citation type="journal article" date="2015" name="Int. Biodeterior. Biodegradation">
        <title>Physiological and genetic screening methods for the isolation of methyl tert-butyl ether-degrading bacteria for bioremediation purposes.</title>
        <authorList>
            <person name="Guisado I.M."/>
            <person name="Purswani J."/>
            <person name="Gonzalez Lopez J."/>
            <person name="Pozo C."/>
        </authorList>
    </citation>
    <scope>NUCLEOTIDE SEQUENCE [LARGE SCALE GENOMIC DNA]</scope>
    <source>
        <strain evidence="1 2">SH7</strain>
    </source>
</reference>
<evidence type="ECO:0000313" key="2">
    <source>
        <dbReference type="Proteomes" id="UP000054709"/>
    </source>
</evidence>
<proteinExistence type="predicted"/>
<dbReference type="OrthoDB" id="9806181at2"/>